<dbReference type="SUPFAM" id="SSF58104">
    <property type="entry name" value="Methyl-accepting chemotaxis protein (MCP) signaling domain"/>
    <property type="match status" value="1"/>
</dbReference>
<dbReference type="GO" id="GO:0007165">
    <property type="term" value="P:signal transduction"/>
    <property type="evidence" value="ECO:0007669"/>
    <property type="project" value="UniProtKB-KW"/>
</dbReference>
<organism evidence="10 11">
    <name type="scientific">Halorhodospira halochloris</name>
    <name type="common">Ectothiorhodospira halochloris</name>
    <dbReference type="NCBI Taxonomy" id="1052"/>
    <lineage>
        <taxon>Bacteria</taxon>
        <taxon>Pseudomonadati</taxon>
        <taxon>Pseudomonadota</taxon>
        <taxon>Gammaproteobacteria</taxon>
        <taxon>Chromatiales</taxon>
        <taxon>Ectothiorhodospiraceae</taxon>
        <taxon>Halorhodospira</taxon>
    </lineage>
</organism>
<evidence type="ECO:0000256" key="6">
    <source>
        <dbReference type="SAM" id="MobiDB-lite"/>
    </source>
</evidence>
<dbReference type="InterPro" id="IPR004089">
    <property type="entry name" value="MCPsignal_dom"/>
</dbReference>
<name>A0A0X8X795_HALHR</name>
<dbReference type="EMBL" id="AP017372">
    <property type="protein sequence ID" value="BAU56342.1"/>
    <property type="molecule type" value="Genomic_DNA"/>
</dbReference>
<evidence type="ECO:0000256" key="5">
    <source>
        <dbReference type="SAM" id="Coils"/>
    </source>
</evidence>
<dbReference type="OrthoDB" id="9781845at2"/>
<dbReference type="Proteomes" id="UP000218890">
    <property type="component" value="Chromosome"/>
</dbReference>
<keyword evidence="2 4" id="KW-0807">Transducer</keyword>
<dbReference type="InterPro" id="IPR004090">
    <property type="entry name" value="Chemotax_Me-accpt_rcpt"/>
</dbReference>
<dbReference type="SMART" id="SM00283">
    <property type="entry name" value="MA"/>
    <property type="match status" value="1"/>
</dbReference>
<dbReference type="GO" id="GO:0006935">
    <property type="term" value="P:chemotaxis"/>
    <property type="evidence" value="ECO:0007669"/>
    <property type="project" value="InterPro"/>
</dbReference>
<feature type="domain" description="HAMP" evidence="9">
    <location>
        <begin position="350"/>
        <end position="406"/>
    </location>
</feature>
<evidence type="ECO:0000313" key="11">
    <source>
        <dbReference type="Proteomes" id="UP000218890"/>
    </source>
</evidence>
<feature type="compositionally biased region" description="Polar residues" evidence="6">
    <location>
        <begin position="420"/>
        <end position="438"/>
    </location>
</feature>
<dbReference type="FunFam" id="1.10.287.950:FF:000001">
    <property type="entry name" value="Methyl-accepting chemotaxis sensory transducer"/>
    <property type="match status" value="1"/>
</dbReference>
<gene>
    <name evidence="10" type="ORF">HH1059_22740</name>
</gene>
<evidence type="ECO:0000256" key="7">
    <source>
        <dbReference type="SAM" id="Phobius"/>
    </source>
</evidence>
<dbReference type="InterPro" id="IPR003660">
    <property type="entry name" value="HAMP_dom"/>
</dbReference>
<dbReference type="PANTHER" id="PTHR32089">
    <property type="entry name" value="METHYL-ACCEPTING CHEMOTAXIS PROTEIN MCPB"/>
    <property type="match status" value="1"/>
</dbReference>
<dbReference type="GO" id="GO:0004888">
    <property type="term" value="F:transmembrane signaling receptor activity"/>
    <property type="evidence" value="ECO:0007669"/>
    <property type="project" value="InterPro"/>
</dbReference>
<proteinExistence type="inferred from homology"/>
<keyword evidence="7" id="KW-1133">Transmembrane helix</keyword>
<comment type="subcellular location">
    <subcellularLocation>
        <location evidence="1">Membrane</location>
    </subcellularLocation>
</comment>
<evidence type="ECO:0000256" key="2">
    <source>
        <dbReference type="ARBA" id="ARBA00023224"/>
    </source>
</evidence>
<keyword evidence="11" id="KW-1185">Reference proteome</keyword>
<dbReference type="PROSITE" id="PS50111">
    <property type="entry name" value="CHEMOTAXIS_TRANSDUC_2"/>
    <property type="match status" value="1"/>
</dbReference>
<dbReference type="AlphaFoldDB" id="A0A0X8X795"/>
<evidence type="ECO:0000256" key="3">
    <source>
        <dbReference type="ARBA" id="ARBA00029447"/>
    </source>
</evidence>
<evidence type="ECO:0000259" key="9">
    <source>
        <dbReference type="PROSITE" id="PS50885"/>
    </source>
</evidence>
<dbReference type="PROSITE" id="PS50885">
    <property type="entry name" value="HAMP"/>
    <property type="match status" value="1"/>
</dbReference>
<comment type="similarity">
    <text evidence="3">Belongs to the methyl-accepting chemotaxis (MCP) protein family.</text>
</comment>
<dbReference type="Pfam" id="PF00015">
    <property type="entry name" value="MCPsignal"/>
    <property type="match status" value="1"/>
</dbReference>
<feature type="domain" description="Methyl-accepting transducer" evidence="8">
    <location>
        <begin position="411"/>
        <end position="647"/>
    </location>
</feature>
<evidence type="ECO:0000259" key="8">
    <source>
        <dbReference type="PROSITE" id="PS50111"/>
    </source>
</evidence>
<feature type="transmembrane region" description="Helical" evidence="7">
    <location>
        <begin position="12"/>
        <end position="32"/>
    </location>
</feature>
<dbReference type="KEGG" id="hhk:HH1059_22740"/>
<evidence type="ECO:0000256" key="1">
    <source>
        <dbReference type="ARBA" id="ARBA00004370"/>
    </source>
</evidence>
<dbReference type="RefSeq" id="WP_096406066.1">
    <property type="nucleotide sequence ID" value="NZ_AP017372.2"/>
</dbReference>
<feature type="region of interest" description="Disordered" evidence="6">
    <location>
        <begin position="412"/>
        <end position="438"/>
    </location>
</feature>
<reference evidence="10" key="1">
    <citation type="submission" date="2016-02" db="EMBL/GenBank/DDBJ databases">
        <title>Halorhodospira halochloris DSM-1059 complete genome, version 2.</title>
        <authorList>
            <person name="Tsukatani Y."/>
        </authorList>
    </citation>
    <scope>NUCLEOTIDE SEQUENCE</scope>
    <source>
        <strain evidence="10">DSM 1059</strain>
    </source>
</reference>
<dbReference type="Gene3D" id="1.10.287.950">
    <property type="entry name" value="Methyl-accepting chemotaxis protein"/>
    <property type="match status" value="1"/>
</dbReference>
<keyword evidence="7" id="KW-0472">Membrane</keyword>
<dbReference type="SMART" id="SM00304">
    <property type="entry name" value="HAMP"/>
    <property type="match status" value="2"/>
</dbReference>
<evidence type="ECO:0000313" key="10">
    <source>
        <dbReference type="EMBL" id="BAU56342.1"/>
    </source>
</evidence>
<feature type="transmembrane region" description="Helical" evidence="7">
    <location>
        <begin position="327"/>
        <end position="348"/>
    </location>
</feature>
<accession>A0A0X8X795</accession>
<keyword evidence="7" id="KW-0812">Transmembrane</keyword>
<dbReference type="PANTHER" id="PTHR32089:SF120">
    <property type="entry name" value="METHYL-ACCEPTING CHEMOTAXIS PROTEIN TLPQ"/>
    <property type="match status" value="1"/>
</dbReference>
<feature type="coiled-coil region" evidence="5">
    <location>
        <begin position="601"/>
        <end position="649"/>
    </location>
</feature>
<dbReference type="GO" id="GO:0016020">
    <property type="term" value="C:membrane"/>
    <property type="evidence" value="ECO:0007669"/>
    <property type="project" value="UniProtKB-SubCell"/>
</dbReference>
<keyword evidence="5" id="KW-0175">Coiled coil</keyword>
<protein>
    <submittedName>
        <fullName evidence="10">Methyl-accepting chemotaxis protein</fullName>
    </submittedName>
</protein>
<evidence type="ECO:0000256" key="4">
    <source>
        <dbReference type="PROSITE-ProRule" id="PRU00284"/>
    </source>
</evidence>
<dbReference type="PRINTS" id="PR00260">
    <property type="entry name" value="CHEMTRNSDUCR"/>
</dbReference>
<sequence>MNSMSIASQLRSLVALALAGVVLVIGIGWVSVTSTLSNQQQLREETRPLDEAGRVIAESLDGYSQLRGQMANADSVDQLQSVPSADEYSQAFVQQLEVFESSTRFMDNYGSDVTELRDRFEGFSESYQQLRPELERLLSLRADLVSQVDGIVEFFDSVEGDIEGLFGEALADYEQRAGVADIGQVDHAARALARAIEVSRALRDVVEASSLDELEQIHDEDLVPSFEAMVANLESFERIAAADMASVAQDLLAAVGAFNAWMFADQGSVLVAKEQEVEALESVNEAVAANEDHHQQLRDAALELANSVDQAVVERTAESEAQVQSSLVYFVLAGILVALTMTVPLYIVSRRLHERIKQLRDEVNAMQPDASTIDISRELTVIGNNELSNLAASFNEVLRTVRSAVGEVLEASQEVEKQAKQTSESTQRSREMAQTQSSQTDEIATAMNEMASTVQEVSSNTQVAHQHTTQAAEKGLEIKDLAEAGVNEMGRLSSTMDNSRSVVDRLAERSEEVGKITASIQEIADQTNLLSLNAAIEAARAGSEGRGFAVVAEEVRNLATNTQDLTKQIHAVIEGLREDAKESAQTIHNGREQAARSAEEVERIKAAVENVHNSLSGLEEQVALIASAAEEQSNTAEEVNRNVQGLNDLASENAHVIERLNEGGAKLSEVAARLRSHSQRFRI</sequence>